<dbReference type="PANTHER" id="PTHR15020:SF11">
    <property type="entry name" value="OS06G0360300 PROTEIN"/>
    <property type="match status" value="1"/>
</dbReference>
<evidence type="ECO:0000313" key="4">
    <source>
        <dbReference type="Proteomes" id="UP000054558"/>
    </source>
</evidence>
<name>A0A1Y1IG91_KLENI</name>
<dbReference type="STRING" id="105231.A0A1Y1IG91"/>
<dbReference type="SUPFAM" id="SSF51735">
    <property type="entry name" value="NAD(P)-binding Rossmann-fold domains"/>
    <property type="match status" value="1"/>
</dbReference>
<dbReference type="InterPro" id="IPR016040">
    <property type="entry name" value="NAD(P)-bd_dom"/>
</dbReference>
<dbReference type="OrthoDB" id="419598at2759"/>
<evidence type="ECO:0000256" key="1">
    <source>
        <dbReference type="SAM" id="MobiDB-lite"/>
    </source>
</evidence>
<gene>
    <name evidence="3" type="ORF">KFL_004850130</name>
</gene>
<feature type="region of interest" description="Disordered" evidence="1">
    <location>
        <begin position="69"/>
        <end position="133"/>
    </location>
</feature>
<dbReference type="CDD" id="cd05243">
    <property type="entry name" value="SDR_a5"/>
    <property type="match status" value="1"/>
</dbReference>
<dbReference type="EMBL" id="DF237434">
    <property type="protein sequence ID" value="GAQ89082.1"/>
    <property type="molecule type" value="Genomic_DNA"/>
</dbReference>
<dbReference type="InterPro" id="IPR036291">
    <property type="entry name" value="NAD(P)-bd_dom_sf"/>
</dbReference>
<feature type="region of interest" description="Disordered" evidence="1">
    <location>
        <begin position="164"/>
        <end position="244"/>
    </location>
</feature>
<dbReference type="Pfam" id="PF13460">
    <property type="entry name" value="NAD_binding_10"/>
    <property type="match status" value="1"/>
</dbReference>
<feature type="compositionally biased region" description="Polar residues" evidence="1">
    <location>
        <begin position="85"/>
        <end position="117"/>
    </location>
</feature>
<sequence>MATAAQVTIGSVLSSFSSSTAIQERHFSAKHALPSQLLGSSLQASSKALPKGRACRKSFVIAASAIEGPSTATAGGSGREFESAPKQQGDVSAASHSGYQNNPKEVTSTKQTPTSSSEQKHSEYNEGDAVKVPVDSEQKHAGYENEAEDAHAEKGGAQGHAAYKEGETKDPQGGQAAQSHAGYENPPRQAGGASKQGHSKHQASGGGNMSTVSDLLRVSGVNSPAGSRFGGTGSQRGTTLSKGVGRTRVVASAAGSAVAASSQKQSHAIKAPATVFVAGATGATGQKVVKALLARGLRVKAGVRNVNSAREKLGPPKDKGDHLELVEANITDGVDALASAIKGCDAVVSALGARPSFNFKQPWVIDYQANVDLAEACKKVGVKKLVVVSALLTNGAKLGQFLNPAFIFLNLFGLTLVAKHRAEEHIWNTDLDYTIVRPGGLDRAEPGSIVLGKEDTIFGGAVPREQVAEVAAEALLLPEASYKVVEVISKQDAPPKKLQDLFAAVPSVPH</sequence>
<organism evidence="3 4">
    <name type="scientific">Klebsormidium nitens</name>
    <name type="common">Green alga</name>
    <name type="synonym">Ulothrix nitens</name>
    <dbReference type="NCBI Taxonomy" id="105231"/>
    <lineage>
        <taxon>Eukaryota</taxon>
        <taxon>Viridiplantae</taxon>
        <taxon>Streptophyta</taxon>
        <taxon>Klebsormidiophyceae</taxon>
        <taxon>Klebsormidiales</taxon>
        <taxon>Klebsormidiaceae</taxon>
        <taxon>Klebsormidium</taxon>
    </lineage>
</organism>
<evidence type="ECO:0000259" key="2">
    <source>
        <dbReference type="Pfam" id="PF13460"/>
    </source>
</evidence>
<reference evidence="3 4" key="1">
    <citation type="journal article" date="2014" name="Nat. Commun.">
        <title>Klebsormidium flaccidum genome reveals primary factors for plant terrestrial adaptation.</title>
        <authorList>
            <person name="Hori K."/>
            <person name="Maruyama F."/>
            <person name="Fujisawa T."/>
            <person name="Togashi T."/>
            <person name="Yamamoto N."/>
            <person name="Seo M."/>
            <person name="Sato S."/>
            <person name="Yamada T."/>
            <person name="Mori H."/>
            <person name="Tajima N."/>
            <person name="Moriyama T."/>
            <person name="Ikeuchi M."/>
            <person name="Watanabe M."/>
            <person name="Wada H."/>
            <person name="Kobayashi K."/>
            <person name="Saito M."/>
            <person name="Masuda T."/>
            <person name="Sasaki-Sekimoto Y."/>
            <person name="Mashiguchi K."/>
            <person name="Awai K."/>
            <person name="Shimojima M."/>
            <person name="Masuda S."/>
            <person name="Iwai M."/>
            <person name="Nobusawa T."/>
            <person name="Narise T."/>
            <person name="Kondo S."/>
            <person name="Saito H."/>
            <person name="Sato R."/>
            <person name="Murakawa M."/>
            <person name="Ihara Y."/>
            <person name="Oshima-Yamada Y."/>
            <person name="Ohtaka K."/>
            <person name="Satoh M."/>
            <person name="Sonobe K."/>
            <person name="Ishii M."/>
            <person name="Ohtani R."/>
            <person name="Kanamori-Sato M."/>
            <person name="Honoki R."/>
            <person name="Miyazaki D."/>
            <person name="Mochizuki H."/>
            <person name="Umetsu J."/>
            <person name="Higashi K."/>
            <person name="Shibata D."/>
            <person name="Kamiya Y."/>
            <person name="Sato N."/>
            <person name="Nakamura Y."/>
            <person name="Tabata S."/>
            <person name="Ida S."/>
            <person name="Kurokawa K."/>
            <person name="Ohta H."/>
        </authorList>
    </citation>
    <scope>NUCLEOTIDE SEQUENCE [LARGE SCALE GENOMIC DNA]</scope>
    <source>
        <strain evidence="3 4">NIES-2285</strain>
    </source>
</reference>
<evidence type="ECO:0000313" key="3">
    <source>
        <dbReference type="EMBL" id="GAQ89082.1"/>
    </source>
</evidence>
<proteinExistence type="predicted"/>
<dbReference type="Gene3D" id="3.40.50.720">
    <property type="entry name" value="NAD(P)-binding Rossmann-like Domain"/>
    <property type="match status" value="1"/>
</dbReference>
<protein>
    <recommendedName>
        <fullName evidence="2">NAD(P)-binding domain-containing protein</fullName>
    </recommendedName>
</protein>
<keyword evidence="4" id="KW-1185">Reference proteome</keyword>
<dbReference type="Proteomes" id="UP000054558">
    <property type="component" value="Unassembled WGS sequence"/>
</dbReference>
<accession>A0A1Y1IG91</accession>
<dbReference type="PANTHER" id="PTHR15020">
    <property type="entry name" value="FLAVIN REDUCTASE-RELATED"/>
    <property type="match status" value="1"/>
</dbReference>
<dbReference type="AlphaFoldDB" id="A0A1Y1IG91"/>
<feature type="domain" description="NAD(P)-binding" evidence="2">
    <location>
        <begin position="279"/>
        <end position="475"/>
    </location>
</feature>